<feature type="domain" description="Cysteine/serine-rich nuclear protein N-terminal" evidence="10">
    <location>
        <begin position="170"/>
        <end position="292"/>
    </location>
</feature>
<dbReference type="EMBL" id="JXXN02004483">
    <property type="protein sequence ID" value="THD20562.1"/>
    <property type="molecule type" value="Genomic_DNA"/>
</dbReference>
<dbReference type="Proteomes" id="UP000230066">
    <property type="component" value="Unassembled WGS sequence"/>
</dbReference>
<dbReference type="Pfam" id="PF16019">
    <property type="entry name" value="CSRNP_N"/>
    <property type="match status" value="2"/>
</dbReference>
<dbReference type="PRINTS" id="PR02031">
    <property type="entry name" value="CYSSERRICHNP"/>
</dbReference>
<evidence type="ECO:0000256" key="2">
    <source>
        <dbReference type="ARBA" id="ARBA00008548"/>
    </source>
</evidence>
<dbReference type="GO" id="GO:0000981">
    <property type="term" value="F:DNA-binding transcription factor activity, RNA polymerase II-specific"/>
    <property type="evidence" value="ECO:0007669"/>
    <property type="project" value="TreeGrafter"/>
</dbReference>
<evidence type="ECO:0000313" key="11">
    <source>
        <dbReference type="EMBL" id="THD20562.1"/>
    </source>
</evidence>
<evidence type="ECO:0000256" key="7">
    <source>
        <dbReference type="ARBA" id="ARBA00023163"/>
    </source>
</evidence>
<evidence type="ECO:0000256" key="5">
    <source>
        <dbReference type="ARBA" id="ARBA00023125"/>
    </source>
</evidence>
<evidence type="ECO:0000256" key="3">
    <source>
        <dbReference type="ARBA" id="ARBA00022703"/>
    </source>
</evidence>
<feature type="compositionally biased region" description="Polar residues" evidence="9">
    <location>
        <begin position="655"/>
        <end position="668"/>
    </location>
</feature>
<comment type="subcellular location">
    <subcellularLocation>
        <location evidence="1">Nucleus</location>
    </subcellularLocation>
</comment>
<reference evidence="11" key="1">
    <citation type="submission" date="2019-03" db="EMBL/GenBank/DDBJ databases">
        <title>Improved annotation for the trematode Fasciola hepatica.</title>
        <authorList>
            <person name="Choi Y.-J."/>
            <person name="Martin J."/>
            <person name="Mitreva M."/>
        </authorList>
    </citation>
    <scope>NUCLEOTIDE SEQUENCE [LARGE SCALE GENOMIC DNA]</scope>
</reference>
<dbReference type="PANTHER" id="PTHR13580">
    <property type="entry name" value="TGF-BETA INDUCED APOPTOSIS PROTEIN"/>
    <property type="match status" value="1"/>
</dbReference>
<evidence type="ECO:0000256" key="8">
    <source>
        <dbReference type="ARBA" id="ARBA00023242"/>
    </source>
</evidence>
<protein>
    <submittedName>
        <fullName evidence="11">Cysteine/serine-rich nuclear protein 1</fullName>
    </submittedName>
</protein>
<evidence type="ECO:0000259" key="10">
    <source>
        <dbReference type="Pfam" id="PF16019"/>
    </source>
</evidence>
<dbReference type="InterPro" id="IPR031972">
    <property type="entry name" value="CSRNP_N"/>
</dbReference>
<dbReference type="GO" id="GO:0006915">
    <property type="term" value="P:apoptotic process"/>
    <property type="evidence" value="ECO:0007669"/>
    <property type="project" value="UniProtKB-KW"/>
</dbReference>
<comment type="caution">
    <text evidence="11">The sequence shown here is derived from an EMBL/GenBank/DDBJ whole genome shotgun (WGS) entry which is preliminary data.</text>
</comment>
<feature type="compositionally biased region" description="Polar residues" evidence="9">
    <location>
        <begin position="605"/>
        <end position="616"/>
    </location>
</feature>
<feature type="region of interest" description="Disordered" evidence="9">
    <location>
        <begin position="592"/>
        <end position="620"/>
    </location>
</feature>
<feature type="region of interest" description="Disordered" evidence="9">
    <location>
        <begin position="128"/>
        <end position="147"/>
    </location>
</feature>
<proteinExistence type="inferred from homology"/>
<evidence type="ECO:0000256" key="1">
    <source>
        <dbReference type="ARBA" id="ARBA00004123"/>
    </source>
</evidence>
<evidence type="ECO:0000256" key="9">
    <source>
        <dbReference type="SAM" id="MobiDB-lite"/>
    </source>
</evidence>
<keyword evidence="5" id="KW-0238">DNA-binding</keyword>
<dbReference type="PANTHER" id="PTHR13580:SF9">
    <property type="entry name" value="AXIN1 UP-REGULATED 1, ISOFORM A"/>
    <property type="match status" value="1"/>
</dbReference>
<feature type="region of interest" description="Disordered" evidence="9">
    <location>
        <begin position="387"/>
        <end position="408"/>
    </location>
</feature>
<dbReference type="GO" id="GO:0005634">
    <property type="term" value="C:nucleus"/>
    <property type="evidence" value="ECO:0007669"/>
    <property type="project" value="UniProtKB-SubCell"/>
</dbReference>
<keyword evidence="6" id="KW-0010">Activator</keyword>
<name>A0A4E0RTZ4_FASHE</name>
<feature type="domain" description="Cysteine/serine-rich nuclear protein N-terminal" evidence="10">
    <location>
        <begin position="13"/>
        <end position="63"/>
    </location>
</feature>
<sequence length="691" mass="76258">MTDLLISPTQLKKRHCVSFSKVEVYYFDRAQGFICVPSQGGSTLGMKAAHWAVEEFSVNSHQYLRLLERYLFILKKYRSGKLILGPEQVEFLEKSIKSAPDVIRRRVFGCWSRQIVTTFDGVVASPPPSVLESVEQPSGSDATNDADCSQSRLTSLPIVRRSIFCDDVIAEEDERISSVLDCYFLPLLSIKKRRILLRRSGIRTVDPTERIECQAIRLSRDICGCSCTDGVCLPDQCQCALNGIKCQMDRLSFPCPCTGASACENPQGRVEFNPIRVRTHYLHTRMRLEMEQQSQTTSIQDKKMDEPLTKRQRLDESILSQTDPHSVKLAPSEDFTEGMTTEFTNGLWAQPIESLLNTTTANGGCRDCEDDRYVHLMQKFVTEINDQSFGVNPPETVEPAVSEARPNSNDLMAPDDVRNNDSALQLVSPVTETFCDDGRVIADGHPGATYTAETNVHIVPQLVDPLLCATPQLTDVVEIFPFLPGTAPETFETSTCLGPFENATNSALNLPISNGLEHADRDEPSTKFTLPLPMFEQSELLVPGESRETNNPHGAVKQCTLEPISSLFASCTTSVTTGPLLVSELPISPAVPEEKPSYQLRETNEPQTSDPVNSDSVPLPNIISLSPSINENGAVDDVSCNFSSLGADTEITSTNADKLVRSSPNSCSEMEDSHRNSNTPSSSRYLEIVKA</sequence>
<organism evidence="11 12">
    <name type="scientific">Fasciola hepatica</name>
    <name type="common">Liver fluke</name>
    <dbReference type="NCBI Taxonomy" id="6192"/>
    <lineage>
        <taxon>Eukaryota</taxon>
        <taxon>Metazoa</taxon>
        <taxon>Spiralia</taxon>
        <taxon>Lophotrochozoa</taxon>
        <taxon>Platyhelminthes</taxon>
        <taxon>Trematoda</taxon>
        <taxon>Digenea</taxon>
        <taxon>Plagiorchiida</taxon>
        <taxon>Echinostomata</taxon>
        <taxon>Echinostomatoidea</taxon>
        <taxon>Fasciolidae</taxon>
        <taxon>Fasciola</taxon>
    </lineage>
</organism>
<keyword evidence="7" id="KW-0804">Transcription</keyword>
<feature type="compositionally biased region" description="Polar residues" evidence="9">
    <location>
        <begin position="135"/>
        <end position="147"/>
    </location>
</feature>
<dbReference type="AlphaFoldDB" id="A0A4E0RTZ4"/>
<dbReference type="GO" id="GO:0043565">
    <property type="term" value="F:sequence-specific DNA binding"/>
    <property type="evidence" value="ECO:0007669"/>
    <property type="project" value="TreeGrafter"/>
</dbReference>
<keyword evidence="3" id="KW-0053">Apoptosis</keyword>
<keyword evidence="8" id="KW-0539">Nucleus</keyword>
<dbReference type="InterPro" id="IPR023260">
    <property type="entry name" value="Cys/Ser-rich_nuc_prot"/>
</dbReference>
<comment type="similarity">
    <text evidence="2">Belongs to the AXUD1 family.</text>
</comment>
<gene>
    <name evidence="11" type="ORF">D915_008775</name>
</gene>
<keyword evidence="12" id="KW-1185">Reference proteome</keyword>
<feature type="region of interest" description="Disordered" evidence="9">
    <location>
        <begin position="655"/>
        <end position="683"/>
    </location>
</feature>
<keyword evidence="4" id="KW-0805">Transcription regulation</keyword>
<evidence type="ECO:0000256" key="4">
    <source>
        <dbReference type="ARBA" id="ARBA00023015"/>
    </source>
</evidence>
<evidence type="ECO:0000256" key="6">
    <source>
        <dbReference type="ARBA" id="ARBA00023159"/>
    </source>
</evidence>
<evidence type="ECO:0000313" key="12">
    <source>
        <dbReference type="Proteomes" id="UP000230066"/>
    </source>
</evidence>
<accession>A0A4E0RTZ4</accession>